<organism evidence="2 3">
    <name type="scientific">Nocardiopsis mwathae</name>
    <dbReference type="NCBI Taxonomy" id="1472723"/>
    <lineage>
        <taxon>Bacteria</taxon>
        <taxon>Bacillati</taxon>
        <taxon>Actinomycetota</taxon>
        <taxon>Actinomycetes</taxon>
        <taxon>Streptosporangiales</taxon>
        <taxon>Nocardiopsidaceae</taxon>
        <taxon>Nocardiopsis</taxon>
    </lineage>
</organism>
<feature type="transmembrane region" description="Helical" evidence="1">
    <location>
        <begin position="91"/>
        <end position="113"/>
    </location>
</feature>
<evidence type="ECO:0000313" key="2">
    <source>
        <dbReference type="EMBL" id="MBB6173123.1"/>
    </source>
</evidence>
<proteinExistence type="predicted"/>
<gene>
    <name evidence="2" type="ORF">HNR23_003183</name>
</gene>
<keyword evidence="1" id="KW-1133">Transmembrane helix</keyword>
<dbReference type="EMBL" id="JACHDS010000001">
    <property type="protein sequence ID" value="MBB6173123.1"/>
    <property type="molecule type" value="Genomic_DNA"/>
</dbReference>
<dbReference type="Proteomes" id="UP000546642">
    <property type="component" value="Unassembled WGS sequence"/>
</dbReference>
<keyword evidence="1" id="KW-0472">Membrane</keyword>
<name>A0A7W9YJ39_9ACTN</name>
<protein>
    <submittedName>
        <fullName evidence="2">Uncharacterized protein</fullName>
    </submittedName>
</protein>
<dbReference type="RefSeq" id="WP_184076325.1">
    <property type="nucleotide sequence ID" value="NZ_JACHDS010000001.1"/>
</dbReference>
<keyword evidence="3" id="KW-1185">Reference proteome</keyword>
<keyword evidence="1" id="KW-0812">Transmembrane</keyword>
<evidence type="ECO:0000313" key="3">
    <source>
        <dbReference type="Proteomes" id="UP000546642"/>
    </source>
</evidence>
<dbReference type="AlphaFoldDB" id="A0A7W9YJ39"/>
<sequence>MRSVKHWEFRDLGVFGIPHWCVGKLVPSLRRPLLELREGGRKASNEGVDCESAEFIYGTKFWFAFAVCCFSIPVAHSLANLLKIIGSGVPVLVMSLGLVLFFYKASQMVLFGIEKFRLWSLGYSEESLFQAMSRAVYVCAYVASISISLLVILTWDGMSRYG</sequence>
<evidence type="ECO:0000256" key="1">
    <source>
        <dbReference type="SAM" id="Phobius"/>
    </source>
</evidence>
<reference evidence="2 3" key="1">
    <citation type="submission" date="2020-08" db="EMBL/GenBank/DDBJ databases">
        <title>Sequencing the genomes of 1000 actinobacteria strains.</title>
        <authorList>
            <person name="Klenk H.-P."/>
        </authorList>
    </citation>
    <scope>NUCLEOTIDE SEQUENCE [LARGE SCALE GENOMIC DNA]</scope>
    <source>
        <strain evidence="2 3">DSM 46659</strain>
    </source>
</reference>
<feature type="transmembrane region" description="Helical" evidence="1">
    <location>
        <begin position="61"/>
        <end position="79"/>
    </location>
</feature>
<accession>A0A7W9YJ39</accession>
<feature type="transmembrane region" description="Helical" evidence="1">
    <location>
        <begin position="134"/>
        <end position="155"/>
    </location>
</feature>
<comment type="caution">
    <text evidence="2">The sequence shown here is derived from an EMBL/GenBank/DDBJ whole genome shotgun (WGS) entry which is preliminary data.</text>
</comment>